<evidence type="ECO:0000256" key="7">
    <source>
        <dbReference type="ARBA" id="ARBA00022840"/>
    </source>
</evidence>
<dbReference type="SUPFAM" id="SSF52540">
    <property type="entry name" value="P-loop containing nucleoside triphosphate hydrolases"/>
    <property type="match status" value="2"/>
</dbReference>
<dbReference type="GeneID" id="36327450"/>
<feature type="compositionally biased region" description="Acidic residues" evidence="10">
    <location>
        <begin position="1747"/>
        <end position="1760"/>
    </location>
</feature>
<dbReference type="InterPro" id="IPR017871">
    <property type="entry name" value="ABC_transporter-like_CS"/>
</dbReference>
<feature type="transmembrane region" description="Helical" evidence="11">
    <location>
        <begin position="278"/>
        <end position="300"/>
    </location>
</feature>
<reference evidence="13 14" key="1">
    <citation type="submission" date="2017-04" db="EMBL/GenBank/DDBJ databases">
        <title>Genome Sequence of the Model Brown-Rot Fungus Postia placenta SB12.</title>
        <authorList>
            <consortium name="DOE Joint Genome Institute"/>
            <person name="Gaskell J."/>
            <person name="Kersten P."/>
            <person name="Larrondo L.F."/>
            <person name="Canessa P."/>
            <person name="Martinez D."/>
            <person name="Hibbett D."/>
            <person name="Schmoll M."/>
            <person name="Kubicek C.P."/>
            <person name="Martinez A.T."/>
            <person name="Yadav J."/>
            <person name="Master E."/>
            <person name="Magnuson J.K."/>
            <person name="James T."/>
            <person name="Yaver D."/>
            <person name="Berka R."/>
            <person name="Labutti K."/>
            <person name="Lipzen A."/>
            <person name="Aerts A."/>
            <person name="Barry K."/>
            <person name="Henrissat B."/>
            <person name="Blanchette R."/>
            <person name="Grigoriev I."/>
            <person name="Cullen D."/>
        </authorList>
    </citation>
    <scope>NUCLEOTIDE SEQUENCE [LARGE SCALE GENOMIC DNA]</scope>
    <source>
        <strain evidence="13 14">MAD-698-R-SB12</strain>
    </source>
</reference>
<accession>A0A1X6NF05</accession>
<organism evidence="13 14">
    <name type="scientific">Postia placenta MAD-698-R-SB12</name>
    <dbReference type="NCBI Taxonomy" id="670580"/>
    <lineage>
        <taxon>Eukaryota</taxon>
        <taxon>Fungi</taxon>
        <taxon>Dikarya</taxon>
        <taxon>Basidiomycota</taxon>
        <taxon>Agaricomycotina</taxon>
        <taxon>Agaricomycetes</taxon>
        <taxon>Polyporales</taxon>
        <taxon>Adustoporiaceae</taxon>
        <taxon>Rhodonia</taxon>
    </lineage>
</organism>
<dbReference type="PROSITE" id="PS00211">
    <property type="entry name" value="ABC_TRANSPORTER_1"/>
    <property type="match status" value="2"/>
</dbReference>
<keyword evidence="5" id="KW-0677">Repeat</keyword>
<dbReference type="Pfam" id="PF12698">
    <property type="entry name" value="ABC2_membrane_3"/>
    <property type="match status" value="1"/>
</dbReference>
<dbReference type="GO" id="GO:0005319">
    <property type="term" value="F:lipid transporter activity"/>
    <property type="evidence" value="ECO:0007669"/>
    <property type="project" value="TreeGrafter"/>
</dbReference>
<dbReference type="PANTHER" id="PTHR19229:SF36">
    <property type="entry name" value="ATP-BINDING CASSETTE SUB-FAMILY A MEMBER 2"/>
    <property type="match status" value="1"/>
</dbReference>
<keyword evidence="6" id="KW-0547">Nucleotide-binding</keyword>
<dbReference type="PANTHER" id="PTHR19229">
    <property type="entry name" value="ATP-BINDING CASSETTE TRANSPORTER SUBFAMILY A ABCA"/>
    <property type="match status" value="1"/>
</dbReference>
<dbReference type="OrthoDB" id="8061355at2759"/>
<keyword evidence="7" id="KW-0067">ATP-binding</keyword>
<dbReference type="STRING" id="670580.A0A1X6NF05"/>
<dbReference type="GO" id="GO:0016887">
    <property type="term" value="F:ATP hydrolysis activity"/>
    <property type="evidence" value="ECO:0007669"/>
    <property type="project" value="InterPro"/>
</dbReference>
<keyword evidence="4 11" id="KW-0812">Transmembrane</keyword>
<feature type="region of interest" description="Disordered" evidence="10">
    <location>
        <begin position="1595"/>
        <end position="1774"/>
    </location>
</feature>
<dbReference type="EMBL" id="KZ110591">
    <property type="protein sequence ID" value="OSX67215.1"/>
    <property type="molecule type" value="Genomic_DNA"/>
</dbReference>
<protein>
    <recommendedName>
        <fullName evidence="12">ABC transporter domain-containing protein</fullName>
    </recommendedName>
</protein>
<dbReference type="InterPro" id="IPR003593">
    <property type="entry name" value="AAA+_ATPase"/>
</dbReference>
<keyword evidence="14" id="KW-1185">Reference proteome</keyword>
<dbReference type="Pfam" id="PF00005">
    <property type="entry name" value="ABC_tran"/>
    <property type="match status" value="2"/>
</dbReference>
<dbReference type="SMART" id="SM00382">
    <property type="entry name" value="AAA"/>
    <property type="match status" value="2"/>
</dbReference>
<dbReference type="Gene3D" id="3.40.50.300">
    <property type="entry name" value="P-loop containing nucleotide triphosphate hydrolases"/>
    <property type="match status" value="2"/>
</dbReference>
<dbReference type="InterPro" id="IPR003439">
    <property type="entry name" value="ABC_transporter-like_ATP-bd"/>
</dbReference>
<evidence type="ECO:0000256" key="10">
    <source>
        <dbReference type="SAM" id="MobiDB-lite"/>
    </source>
</evidence>
<evidence type="ECO:0000256" key="11">
    <source>
        <dbReference type="SAM" id="Phobius"/>
    </source>
</evidence>
<proteinExistence type="inferred from homology"/>
<feature type="transmembrane region" description="Helical" evidence="11">
    <location>
        <begin position="235"/>
        <end position="252"/>
    </location>
</feature>
<feature type="transmembrane region" description="Helical" evidence="11">
    <location>
        <begin position="1104"/>
        <end position="1127"/>
    </location>
</feature>
<name>A0A1X6NF05_9APHY</name>
<feature type="transmembrane region" description="Helical" evidence="11">
    <location>
        <begin position="366"/>
        <end position="387"/>
    </location>
</feature>
<evidence type="ECO:0000256" key="6">
    <source>
        <dbReference type="ARBA" id="ARBA00022741"/>
    </source>
</evidence>
<sequence length="1774" mass="192236">MGANLKLFWRQFAALVWKNWIVLLKHPWLNIVRCVLLPIGYGIFLAVAQLFLTKPNNYGLGTAIPVPSLIDQYDGSMALVWADATNGTGSPSAQDIISHITREFSSKQLGNVKKAASPDDIPPLCPENFNGFSECYAAVVFNSLPIANDDSEVALQPINYTLRADGGLYYINVAKHTSSYEERVLPLQWAVDSAIIELTTGVAPATPLEWPFTQETNTEQSTDIRLSYIRGLRTLLVLALFVCYVGIAYQLPGAFTGERANLLTAHLKAMGLMDSARIISWHVSISLVYLPAWIIVSLIWHYRIFTATNAGLVLVIHLLLGLTLASWSFFVSAPFGKSPQLAAIASTVLSIVFAILALVDTHASTGAAFFFSIFFPPGFYIFAIRAVCGFEAHQIATNVLKPDPDNNLILLPLIFAAIIDIFLWPYMGILLERRLYDAQNPSTSSWRFWRKRRSSTEDSTVPLSPGTAISIRNLGKDFQTSMFKRDKGLVTAVADLSLDIPKTGIYVLLGSNGAGKSTTMSILAGLLGRTRGSVLFEGGVERPPLGSIGLVPQKNVLFPELTCYQTLRVWRAIKPLNDSAEEEDIEQLLKDCDLGKKIHYNANALSGGQKRKLQLAVGLVGGSKILLVDECTSGVDPLSRRALWRTLTSVRHDRTVVFTTHFLDEADLLADTIAVLAAPGKLVAQGTPVALKSSLGEGYTVQVSFSGNQVGEKAGNEPSELLDRVRPLAPSTYVTSSGPNEASYHLKAKDPAAVHKVLEVMELERKASRLASYSVLSTSIEDIFLGLMHSNQDADSEKADRKSAGSTLLPVLSHGSAPTLELTSGRRRSPLGQAFTIFHKRALIARRSWLTPFLAVLVAVAGSCVPLFFIAGRARQTCVQTFQQTSSVPIYLPYSPVILAGVNETTPGTQVLESPPGIISSLGSTVSAVPVENIADNATFVNTISQNFQNLSLGGVSLDLQSGQALVAWEATPPGLTGLVMLNLASNLLYNHALNSSGKSTGVPQLIAANYQDFPGFDAGTLVALKWLAFYGAAMAVFPAFFSLYVSKERRSSVQAMQLSNGLSNTVGLWLGHLMFDSVFSVISASIIIIVFAAASNQFTGLGFFWVVLVLYGIVGALFSYCVSLVVTSPLAAFAASAGYQVIMYILYLAAFLLTLTYAKTAADNYDLTLIHFTMSIASPVANALQASFVSVNLFSLLCDGDLPATTSSMGKLTRYGGPILYLIVYAFVLFGILVWVDSGSILPRRIAPRKRSAPTNKDGASAPGRVGRQDIDDEAAAVAGSDDALRVLNVVKAYGSPDNRVVDNVSFGVGKDTMFALLGPNGAGKTTTFNMIRGDVIPDEGDVLINGVSIVNHPRSARLSLGVCPQFTAIDSELTVEEHLIIYGRLKGLYRGEELDRNVKALMRATSLDIYADRLAIRLSGGNQRKLALAIALIGNPSVVLIDEFSTGIDAKMKRDMWGTLRTVAVGKAIVITTHSMEEASALANKVGILAKKMLAVGTTDQLAERYATYEVHFSCRTREEVIRAQELMAHIPGSRMADDVATRFEVPIGNGMSLAHLFGVLSSQEDFSEYTVERATLESVFLKVIRENDVLEEDRETRRRRWRQPHVRSQLVDAPPSVMPQEAPAPAADPKVDVNEEEEEESDEYEVEDSSGEEQGFGEEEEEEEEDEEDEEAENPAGPSGSGKASLTALLLPGQNNADDANGEDDEEFDPEGETSPTISIAGTKRSRDDEDDEEQPAARVTESGELEGDYGEVDENSDIVTKRARTSSDDS</sequence>
<evidence type="ECO:0000256" key="2">
    <source>
        <dbReference type="ARBA" id="ARBA00008869"/>
    </source>
</evidence>
<evidence type="ECO:0000256" key="5">
    <source>
        <dbReference type="ARBA" id="ARBA00022737"/>
    </source>
</evidence>
<keyword evidence="8 11" id="KW-1133">Transmembrane helix</keyword>
<dbReference type="Proteomes" id="UP000194127">
    <property type="component" value="Unassembled WGS sequence"/>
</dbReference>
<evidence type="ECO:0000259" key="12">
    <source>
        <dbReference type="PROSITE" id="PS50893"/>
    </source>
</evidence>
<keyword evidence="3" id="KW-0813">Transport</keyword>
<dbReference type="GO" id="GO:0005524">
    <property type="term" value="F:ATP binding"/>
    <property type="evidence" value="ECO:0007669"/>
    <property type="project" value="UniProtKB-KW"/>
</dbReference>
<feature type="transmembrane region" description="Helical" evidence="11">
    <location>
        <begin position="407"/>
        <end position="426"/>
    </location>
</feature>
<feature type="transmembrane region" description="Helical" evidence="11">
    <location>
        <begin position="849"/>
        <end position="871"/>
    </location>
</feature>
<feature type="transmembrane region" description="Helical" evidence="11">
    <location>
        <begin position="341"/>
        <end position="359"/>
    </location>
</feature>
<evidence type="ECO:0000256" key="3">
    <source>
        <dbReference type="ARBA" id="ARBA00022448"/>
    </source>
</evidence>
<feature type="domain" description="ABC transporter" evidence="12">
    <location>
        <begin position="469"/>
        <end position="704"/>
    </location>
</feature>
<dbReference type="GO" id="GO:0016020">
    <property type="term" value="C:membrane"/>
    <property type="evidence" value="ECO:0007669"/>
    <property type="project" value="UniProtKB-SubCell"/>
</dbReference>
<keyword evidence="9 11" id="KW-0472">Membrane</keyword>
<evidence type="ECO:0000313" key="14">
    <source>
        <dbReference type="Proteomes" id="UP000194127"/>
    </source>
</evidence>
<dbReference type="RefSeq" id="XP_024344009.1">
    <property type="nucleotide sequence ID" value="XM_024482501.1"/>
</dbReference>
<dbReference type="PROSITE" id="PS50893">
    <property type="entry name" value="ABC_TRANSPORTER_2"/>
    <property type="match status" value="2"/>
</dbReference>
<feature type="compositionally biased region" description="Acidic residues" evidence="10">
    <location>
        <begin position="1703"/>
        <end position="1715"/>
    </location>
</feature>
<dbReference type="CDD" id="cd03263">
    <property type="entry name" value="ABC_subfamily_A"/>
    <property type="match status" value="2"/>
</dbReference>
<feature type="compositionally biased region" description="Acidic residues" evidence="10">
    <location>
        <begin position="1637"/>
        <end position="1676"/>
    </location>
</feature>
<comment type="subcellular location">
    <subcellularLocation>
        <location evidence="1">Membrane</location>
        <topology evidence="1">Multi-pass membrane protein</topology>
    </subcellularLocation>
</comment>
<dbReference type="InterPro" id="IPR026082">
    <property type="entry name" value="ABCA"/>
</dbReference>
<dbReference type="GO" id="GO:0140359">
    <property type="term" value="F:ABC-type transporter activity"/>
    <property type="evidence" value="ECO:0007669"/>
    <property type="project" value="InterPro"/>
</dbReference>
<dbReference type="InterPro" id="IPR027417">
    <property type="entry name" value="P-loop_NTPase"/>
</dbReference>
<feature type="transmembrane region" description="Helical" evidence="11">
    <location>
        <begin position="1027"/>
        <end position="1046"/>
    </location>
</feature>
<evidence type="ECO:0000256" key="4">
    <source>
        <dbReference type="ARBA" id="ARBA00022692"/>
    </source>
</evidence>
<comment type="similarity">
    <text evidence="2">Belongs to the ABC transporter superfamily. ABCA family.</text>
</comment>
<feature type="transmembrane region" description="Helical" evidence="11">
    <location>
        <begin position="312"/>
        <end position="335"/>
    </location>
</feature>
<feature type="transmembrane region" description="Helical" evidence="11">
    <location>
        <begin position="28"/>
        <end position="52"/>
    </location>
</feature>
<feature type="transmembrane region" description="Helical" evidence="11">
    <location>
        <begin position="1171"/>
        <end position="1199"/>
    </location>
</feature>
<feature type="transmembrane region" description="Helical" evidence="11">
    <location>
        <begin position="1139"/>
        <end position="1159"/>
    </location>
</feature>
<evidence type="ECO:0000256" key="1">
    <source>
        <dbReference type="ARBA" id="ARBA00004141"/>
    </source>
</evidence>
<feature type="domain" description="ABC transporter" evidence="12">
    <location>
        <begin position="1286"/>
        <end position="1517"/>
    </location>
</feature>
<dbReference type="InterPro" id="IPR013525">
    <property type="entry name" value="ABC2_TM"/>
</dbReference>
<evidence type="ECO:0000313" key="13">
    <source>
        <dbReference type="EMBL" id="OSX67215.1"/>
    </source>
</evidence>
<feature type="transmembrane region" description="Helical" evidence="11">
    <location>
        <begin position="1220"/>
        <end position="1237"/>
    </location>
</feature>
<evidence type="ECO:0000256" key="8">
    <source>
        <dbReference type="ARBA" id="ARBA00022989"/>
    </source>
</evidence>
<evidence type="ECO:0000256" key="9">
    <source>
        <dbReference type="ARBA" id="ARBA00023136"/>
    </source>
</evidence>
<gene>
    <name evidence="13" type="ORF">POSPLADRAFT_1072233</name>
</gene>
<feature type="transmembrane region" description="Helical" evidence="11">
    <location>
        <begin position="1067"/>
        <end position="1092"/>
    </location>
</feature>